<dbReference type="Gene3D" id="2.160.20.120">
    <property type="match status" value="1"/>
</dbReference>
<dbReference type="Pfam" id="PF10988">
    <property type="entry name" value="DUF2807"/>
    <property type="match status" value="1"/>
</dbReference>
<feature type="domain" description="Putative auto-transporter adhesin head GIN" evidence="2">
    <location>
        <begin position="75"/>
        <end position="257"/>
    </location>
</feature>
<feature type="compositionally biased region" description="Polar residues" evidence="1">
    <location>
        <begin position="257"/>
        <end position="273"/>
    </location>
</feature>
<gene>
    <name evidence="3" type="ORF">SAMN06265367_101606</name>
</gene>
<evidence type="ECO:0000313" key="4">
    <source>
        <dbReference type="Proteomes" id="UP001157915"/>
    </source>
</evidence>
<proteinExistence type="predicted"/>
<name>A0ABY1NEU8_9BACT</name>
<keyword evidence="4" id="KW-1185">Reference proteome</keyword>
<dbReference type="PANTHER" id="PTHR39200">
    <property type="entry name" value="HYPOTHETICAL EXPORTED PROTEIN"/>
    <property type="match status" value="1"/>
</dbReference>
<dbReference type="PANTHER" id="PTHR39200:SF1">
    <property type="entry name" value="AUTO-TRANSPORTER ADHESIN HEAD GIN DOMAIN-CONTAINING PROTEIN-RELATED"/>
    <property type="match status" value="1"/>
</dbReference>
<dbReference type="EMBL" id="FXUA01000001">
    <property type="protein sequence ID" value="SMP07489.1"/>
    <property type="molecule type" value="Genomic_DNA"/>
</dbReference>
<accession>A0ABY1NEU8</accession>
<sequence>MQPFLKLEHLIDVKRNLKLYHLSLFNYKFSNVSIFQSYNTFIMKLYTKIFAFALTALVMVSCVQAQSTETRTPGHFTKVHSGGSWEVILTEGDTEEVRIEAKGVDLSKVKTEIDGDVLSVGLVKGSYNNVKLKFFITYKELEGIKCSGSGNIEVNSPVMTDSFYAALSGSGDITMKSLEAKKLSVGISGSADLQITNGSADQAEIKQSGSGDFDAEKFAIGELVVGKSGSGDTNVGDLGKLSVSSSGSGDVTYTGSPQLGNIRTSGSSSITKR</sequence>
<dbReference type="InterPro" id="IPR021255">
    <property type="entry name" value="DUF2807"/>
</dbReference>
<feature type="region of interest" description="Disordered" evidence="1">
    <location>
        <begin position="228"/>
        <end position="273"/>
    </location>
</feature>
<feature type="compositionally biased region" description="Low complexity" evidence="1">
    <location>
        <begin position="236"/>
        <end position="256"/>
    </location>
</feature>
<evidence type="ECO:0000256" key="1">
    <source>
        <dbReference type="SAM" id="MobiDB-lite"/>
    </source>
</evidence>
<dbReference type="Proteomes" id="UP001157915">
    <property type="component" value="Unassembled WGS sequence"/>
</dbReference>
<protein>
    <submittedName>
        <fullName evidence="3">Auto-transporter adhesin, head GIN domain</fullName>
    </submittedName>
</protein>
<comment type="caution">
    <text evidence="3">The sequence shown here is derived from an EMBL/GenBank/DDBJ whole genome shotgun (WGS) entry which is preliminary data.</text>
</comment>
<evidence type="ECO:0000259" key="2">
    <source>
        <dbReference type="Pfam" id="PF10988"/>
    </source>
</evidence>
<evidence type="ECO:0000313" key="3">
    <source>
        <dbReference type="EMBL" id="SMP07489.1"/>
    </source>
</evidence>
<organism evidence="3 4">
    <name type="scientific">Algoriphagus winogradskyi</name>
    <dbReference type="NCBI Taxonomy" id="237017"/>
    <lineage>
        <taxon>Bacteria</taxon>
        <taxon>Pseudomonadati</taxon>
        <taxon>Bacteroidota</taxon>
        <taxon>Cytophagia</taxon>
        <taxon>Cytophagales</taxon>
        <taxon>Cyclobacteriaceae</taxon>
        <taxon>Algoriphagus</taxon>
    </lineage>
</organism>
<reference evidence="3 4" key="1">
    <citation type="submission" date="2017-05" db="EMBL/GenBank/DDBJ databases">
        <authorList>
            <person name="Varghese N."/>
            <person name="Submissions S."/>
        </authorList>
    </citation>
    <scope>NUCLEOTIDE SEQUENCE [LARGE SCALE GENOMIC DNA]</scope>
    <source>
        <strain evidence="3 4">DSM 15360</strain>
    </source>
</reference>